<keyword evidence="3" id="KW-1185">Reference proteome</keyword>
<gene>
    <name evidence="2" type="ORF">IMSHALPRED_001709</name>
</gene>
<sequence length="225" mass="25586">MAQAPVHLELEGVPVVKFLVGPDMAVFHVHQNLLYDASPVFKAAFSGDFREASELSMPLPDDDKNSVQRMIQWLYTKKIELTVPVSAKTSEECYMQMAKLNTIADKYDICQLKNHIVDELFDLKKPPRYFQPPQLAIAVYVYNNTTGGSSFRKLLVAWYVYHIDLKWYDLEGTQDMLVEAPQDFAIDLARALGARLKYPDRSSPFTLPSSVYHETPPKNADEGHT</sequence>
<organism evidence="2 3">
    <name type="scientific">Imshaugia aleurites</name>
    <dbReference type="NCBI Taxonomy" id="172621"/>
    <lineage>
        <taxon>Eukaryota</taxon>
        <taxon>Fungi</taxon>
        <taxon>Dikarya</taxon>
        <taxon>Ascomycota</taxon>
        <taxon>Pezizomycotina</taxon>
        <taxon>Lecanoromycetes</taxon>
        <taxon>OSLEUM clade</taxon>
        <taxon>Lecanoromycetidae</taxon>
        <taxon>Lecanorales</taxon>
        <taxon>Lecanorineae</taxon>
        <taxon>Parmeliaceae</taxon>
        <taxon>Imshaugia</taxon>
    </lineage>
</organism>
<evidence type="ECO:0000313" key="3">
    <source>
        <dbReference type="Proteomes" id="UP000664534"/>
    </source>
</evidence>
<protein>
    <recommendedName>
        <fullName evidence="1">BTB domain-containing protein</fullName>
    </recommendedName>
</protein>
<evidence type="ECO:0000259" key="1">
    <source>
        <dbReference type="PROSITE" id="PS50097"/>
    </source>
</evidence>
<dbReference type="Gene3D" id="3.30.710.10">
    <property type="entry name" value="Potassium Channel Kv1.1, Chain A"/>
    <property type="match status" value="1"/>
</dbReference>
<name>A0A8H3J3F7_9LECA</name>
<dbReference type="EMBL" id="CAJPDT010000126">
    <property type="protein sequence ID" value="CAF9940000.1"/>
    <property type="molecule type" value="Genomic_DNA"/>
</dbReference>
<dbReference type="Pfam" id="PF00651">
    <property type="entry name" value="BTB"/>
    <property type="match status" value="1"/>
</dbReference>
<dbReference type="SUPFAM" id="SSF54695">
    <property type="entry name" value="POZ domain"/>
    <property type="match status" value="1"/>
</dbReference>
<dbReference type="Proteomes" id="UP000664534">
    <property type="component" value="Unassembled WGS sequence"/>
</dbReference>
<reference evidence="2" key="1">
    <citation type="submission" date="2021-03" db="EMBL/GenBank/DDBJ databases">
        <authorList>
            <person name="Tagirdzhanova G."/>
        </authorList>
    </citation>
    <scope>NUCLEOTIDE SEQUENCE</scope>
</reference>
<accession>A0A8H3J3F7</accession>
<dbReference type="PROSITE" id="PS50097">
    <property type="entry name" value="BTB"/>
    <property type="match status" value="1"/>
</dbReference>
<proteinExistence type="predicted"/>
<evidence type="ECO:0000313" key="2">
    <source>
        <dbReference type="EMBL" id="CAF9940000.1"/>
    </source>
</evidence>
<dbReference type="AlphaFoldDB" id="A0A8H3J3F7"/>
<dbReference type="OrthoDB" id="61370at2759"/>
<dbReference type="InterPro" id="IPR011333">
    <property type="entry name" value="SKP1/BTB/POZ_sf"/>
</dbReference>
<dbReference type="CDD" id="cd18186">
    <property type="entry name" value="BTB_POZ_ZBTB_KLHL-like"/>
    <property type="match status" value="1"/>
</dbReference>
<dbReference type="InterPro" id="IPR000210">
    <property type="entry name" value="BTB/POZ_dom"/>
</dbReference>
<comment type="caution">
    <text evidence="2">The sequence shown here is derived from an EMBL/GenBank/DDBJ whole genome shotgun (WGS) entry which is preliminary data.</text>
</comment>
<dbReference type="PANTHER" id="PTHR47843:SF2">
    <property type="entry name" value="BTB DOMAIN-CONTAINING PROTEIN"/>
    <property type="match status" value="1"/>
</dbReference>
<dbReference type="PANTHER" id="PTHR47843">
    <property type="entry name" value="BTB DOMAIN-CONTAINING PROTEIN-RELATED"/>
    <property type="match status" value="1"/>
</dbReference>
<feature type="domain" description="BTB" evidence="1">
    <location>
        <begin position="14"/>
        <end position="83"/>
    </location>
</feature>